<evidence type="ECO:0000256" key="5">
    <source>
        <dbReference type="SAM" id="Phobius"/>
    </source>
</evidence>
<evidence type="ECO:0000256" key="2">
    <source>
        <dbReference type="ARBA" id="ARBA00022723"/>
    </source>
</evidence>
<reference evidence="7" key="1">
    <citation type="submission" date="2021-01" db="EMBL/GenBank/DDBJ databases">
        <authorList>
            <person name="Corre E."/>
            <person name="Pelletier E."/>
            <person name="Niang G."/>
            <person name="Scheremetjew M."/>
            <person name="Finn R."/>
            <person name="Kale V."/>
            <person name="Holt S."/>
            <person name="Cochrane G."/>
            <person name="Meng A."/>
            <person name="Brown T."/>
            <person name="Cohen L."/>
        </authorList>
    </citation>
    <scope>NUCLEOTIDE SEQUENCE</scope>
    <source>
        <strain evidence="7">CCMP3107</strain>
    </source>
</reference>
<comment type="similarity">
    <text evidence="1">Belongs to the yippee family.</text>
</comment>
<keyword evidence="2" id="KW-0479">Metal-binding</keyword>
<name>A0A6S9FLP3_HETAK</name>
<dbReference type="EMBL" id="HBIU01027275">
    <property type="protein sequence ID" value="CAE0633874.1"/>
    <property type="molecule type" value="Transcribed_RNA"/>
</dbReference>
<feature type="region of interest" description="Disordered" evidence="4">
    <location>
        <begin position="145"/>
        <end position="168"/>
    </location>
</feature>
<protein>
    <recommendedName>
        <fullName evidence="6">Yippee domain-containing protein</fullName>
    </recommendedName>
</protein>
<evidence type="ECO:0000256" key="4">
    <source>
        <dbReference type="SAM" id="MobiDB-lite"/>
    </source>
</evidence>
<proteinExistence type="inferred from homology"/>
<sequence length="278" mass="30231">MTRDSTEQDVVPFFKPPTSGYSANQLTSSLPDLKWLILSGVISTSIVFFIAMPSHGCTLFVYRHISDLWQKMRACGGCMIGGCGSCATKQRSTLTSNNKSYENSPSKRRTSGNKNAPSHVLVEGTLSSKDLRHFITKDQGGNEILPTGAGQVRGGGRRRRLSPKAPTHRPAVHLLGPAVYCCAGCGTPQLSADAVVSRAFHGRGGRAFLVETVVNCAWGKAEDRQLMTGWHAIADVRCRCCGATLGWTYERAFEPSQKYKEGKFVVETSKLILEKVSS</sequence>
<dbReference type="PROSITE" id="PS51792">
    <property type="entry name" value="YIPPEE"/>
    <property type="match status" value="1"/>
</dbReference>
<dbReference type="InterPro" id="IPR039058">
    <property type="entry name" value="Yippee_fam"/>
</dbReference>
<keyword evidence="5" id="KW-0812">Transmembrane</keyword>
<keyword evidence="5" id="KW-0472">Membrane</keyword>
<evidence type="ECO:0000256" key="3">
    <source>
        <dbReference type="ARBA" id="ARBA00022833"/>
    </source>
</evidence>
<dbReference type="GO" id="GO:0046872">
    <property type="term" value="F:metal ion binding"/>
    <property type="evidence" value="ECO:0007669"/>
    <property type="project" value="UniProtKB-KW"/>
</dbReference>
<dbReference type="Pfam" id="PF03226">
    <property type="entry name" value="Yippee-Mis18"/>
    <property type="match status" value="1"/>
</dbReference>
<gene>
    <name evidence="7" type="ORF">HAKA00212_LOCUS12587</name>
</gene>
<dbReference type="PANTHER" id="PTHR13848">
    <property type="entry name" value="PROTEIN YIPPEE-LIKE CG15309-RELATED"/>
    <property type="match status" value="1"/>
</dbReference>
<accession>A0A6S9FLP3</accession>
<feature type="transmembrane region" description="Helical" evidence="5">
    <location>
        <begin position="35"/>
        <end position="62"/>
    </location>
</feature>
<dbReference type="InterPro" id="IPR004910">
    <property type="entry name" value="Yippee/Mis18/Cereblon"/>
</dbReference>
<dbReference type="InterPro" id="IPR034751">
    <property type="entry name" value="Yippee"/>
</dbReference>
<keyword evidence="3" id="KW-0862">Zinc</keyword>
<dbReference type="AlphaFoldDB" id="A0A6S9FLP3"/>
<evidence type="ECO:0000256" key="1">
    <source>
        <dbReference type="ARBA" id="ARBA00005613"/>
    </source>
</evidence>
<feature type="compositionally biased region" description="Polar residues" evidence="4">
    <location>
        <begin position="94"/>
        <end position="104"/>
    </location>
</feature>
<keyword evidence="5" id="KW-1133">Transmembrane helix</keyword>
<feature type="region of interest" description="Disordered" evidence="4">
    <location>
        <begin position="94"/>
        <end position="118"/>
    </location>
</feature>
<feature type="compositionally biased region" description="Basic residues" evidence="4">
    <location>
        <begin position="155"/>
        <end position="168"/>
    </location>
</feature>
<organism evidence="7">
    <name type="scientific">Heterosigma akashiwo</name>
    <name type="common">Chromophytic alga</name>
    <name type="synonym">Heterosigma carterae</name>
    <dbReference type="NCBI Taxonomy" id="2829"/>
    <lineage>
        <taxon>Eukaryota</taxon>
        <taxon>Sar</taxon>
        <taxon>Stramenopiles</taxon>
        <taxon>Ochrophyta</taxon>
        <taxon>Raphidophyceae</taxon>
        <taxon>Chattonellales</taxon>
        <taxon>Chattonellaceae</taxon>
        <taxon>Heterosigma</taxon>
    </lineage>
</organism>
<evidence type="ECO:0000259" key="6">
    <source>
        <dbReference type="PROSITE" id="PS51792"/>
    </source>
</evidence>
<feature type="domain" description="Yippee" evidence="6">
    <location>
        <begin position="178"/>
        <end position="275"/>
    </location>
</feature>
<evidence type="ECO:0000313" key="7">
    <source>
        <dbReference type="EMBL" id="CAE0633874.1"/>
    </source>
</evidence>